<evidence type="ECO:0008006" key="2">
    <source>
        <dbReference type="Google" id="ProtNLM"/>
    </source>
</evidence>
<gene>
    <name evidence="1" type="ORF">METZ01_LOCUS35998</name>
</gene>
<dbReference type="AlphaFoldDB" id="A0A381QW26"/>
<dbReference type="Pfam" id="PF13618">
    <property type="entry name" value="Gluconate_2-dh3"/>
    <property type="match status" value="1"/>
</dbReference>
<accession>A0A381QW26</accession>
<dbReference type="EMBL" id="UINC01001538">
    <property type="protein sequence ID" value="SUZ83144.1"/>
    <property type="molecule type" value="Genomic_DNA"/>
</dbReference>
<organism evidence="1">
    <name type="scientific">marine metagenome</name>
    <dbReference type="NCBI Taxonomy" id="408172"/>
    <lineage>
        <taxon>unclassified sequences</taxon>
        <taxon>metagenomes</taxon>
        <taxon>ecological metagenomes</taxon>
    </lineage>
</organism>
<proteinExistence type="predicted"/>
<evidence type="ECO:0000313" key="1">
    <source>
        <dbReference type="EMBL" id="SUZ83144.1"/>
    </source>
</evidence>
<sequence length="188" mass="20962">MKRREALKNVSLFVSGTLAIPTGSILLNSCSNPSKELGWNPKYLNNEEAFFLSELANTIIPNTEFPGALAVGVPLEIETYVFNVLEEKNISKFRNGLKKLDNFLNNNSSKSFFESNLLEKTKMLNSIQKNKNSEIRIIYMSLKSSVITSYFNSEIGATKVLKYNGPSVVLGSYKGCVPFDEIGKTWAT</sequence>
<name>A0A381QW26_9ZZZZ</name>
<protein>
    <recommendedName>
        <fullName evidence="2">Gluconate 2-dehydrogenase subunit 3 family protein</fullName>
    </recommendedName>
</protein>
<reference evidence="1" key="1">
    <citation type="submission" date="2018-05" db="EMBL/GenBank/DDBJ databases">
        <authorList>
            <person name="Lanie J.A."/>
            <person name="Ng W.-L."/>
            <person name="Kazmierczak K.M."/>
            <person name="Andrzejewski T.M."/>
            <person name="Davidsen T.M."/>
            <person name="Wayne K.J."/>
            <person name="Tettelin H."/>
            <person name="Glass J.I."/>
            <person name="Rusch D."/>
            <person name="Podicherti R."/>
            <person name="Tsui H.-C.T."/>
            <person name="Winkler M.E."/>
        </authorList>
    </citation>
    <scope>NUCLEOTIDE SEQUENCE</scope>
</reference>
<dbReference type="InterPro" id="IPR027056">
    <property type="entry name" value="Gluconate_2DH_su3"/>
</dbReference>